<dbReference type="PANTHER" id="PTHR42090:SF1">
    <property type="match status" value="1"/>
</dbReference>
<sequence>MPSFTPFRTAAHNALRLAFRSPRTAATPTSSSMLQRQPLSTSAARMAYKDDQDRNSVKPRAHEYSGSGTDEQAAANTDAAFNPDKTGPEEARQTAGKGNKKSDKADGTGDSGNPLGVSPANHEVSKGGQGAMEDKPQQGNQSKKSGGSGGANKGGSN</sequence>
<dbReference type="EMBL" id="JAQQWN010000005">
    <property type="protein sequence ID" value="KAK8084903.1"/>
    <property type="molecule type" value="Genomic_DNA"/>
</dbReference>
<evidence type="ECO:0000256" key="1">
    <source>
        <dbReference type="SAM" id="MobiDB-lite"/>
    </source>
</evidence>
<comment type="caution">
    <text evidence="2">The sequence shown here is derived from an EMBL/GenBank/DDBJ whole genome shotgun (WGS) entry which is preliminary data.</text>
</comment>
<feature type="compositionally biased region" description="Basic and acidic residues" evidence="1">
    <location>
        <begin position="47"/>
        <end position="63"/>
    </location>
</feature>
<keyword evidence="3" id="KW-1185">Reference proteome</keyword>
<dbReference type="PANTHER" id="PTHR42090">
    <property type="match status" value="1"/>
</dbReference>
<feature type="compositionally biased region" description="Gly residues" evidence="1">
    <location>
        <begin position="146"/>
        <end position="157"/>
    </location>
</feature>
<evidence type="ECO:0000313" key="3">
    <source>
        <dbReference type="Proteomes" id="UP001433268"/>
    </source>
</evidence>
<proteinExistence type="predicted"/>
<protein>
    <submittedName>
        <fullName evidence="2">Uncharacterized protein</fullName>
    </submittedName>
</protein>
<dbReference type="RefSeq" id="XP_066669412.1">
    <property type="nucleotide sequence ID" value="XM_066810489.1"/>
</dbReference>
<gene>
    <name evidence="2" type="ORF">PG997_006174</name>
</gene>
<reference evidence="2 3" key="1">
    <citation type="submission" date="2023-01" db="EMBL/GenBank/DDBJ databases">
        <title>Analysis of 21 Apiospora genomes using comparative genomics revels a genus with tremendous synthesis potential of carbohydrate active enzymes and secondary metabolites.</title>
        <authorList>
            <person name="Sorensen T."/>
        </authorList>
    </citation>
    <scope>NUCLEOTIDE SEQUENCE [LARGE SCALE GENOMIC DNA]</scope>
    <source>
        <strain evidence="2 3">CBS 114990</strain>
    </source>
</reference>
<feature type="region of interest" description="Disordered" evidence="1">
    <location>
        <begin position="19"/>
        <end position="157"/>
    </location>
</feature>
<name>A0ABR1WRN7_9PEZI</name>
<feature type="compositionally biased region" description="Polar residues" evidence="1">
    <location>
        <begin position="33"/>
        <end position="43"/>
    </location>
</feature>
<feature type="compositionally biased region" description="Low complexity" evidence="1">
    <location>
        <begin position="20"/>
        <end position="32"/>
    </location>
</feature>
<dbReference type="GeneID" id="92043549"/>
<evidence type="ECO:0000313" key="2">
    <source>
        <dbReference type="EMBL" id="KAK8084903.1"/>
    </source>
</evidence>
<accession>A0ABR1WRN7</accession>
<organism evidence="2 3">
    <name type="scientific">Apiospora hydei</name>
    <dbReference type="NCBI Taxonomy" id="1337664"/>
    <lineage>
        <taxon>Eukaryota</taxon>
        <taxon>Fungi</taxon>
        <taxon>Dikarya</taxon>
        <taxon>Ascomycota</taxon>
        <taxon>Pezizomycotina</taxon>
        <taxon>Sordariomycetes</taxon>
        <taxon>Xylariomycetidae</taxon>
        <taxon>Amphisphaeriales</taxon>
        <taxon>Apiosporaceae</taxon>
        <taxon>Apiospora</taxon>
    </lineage>
</organism>
<dbReference type="Proteomes" id="UP001433268">
    <property type="component" value="Unassembled WGS sequence"/>
</dbReference>